<accession>A0A846I805</accession>
<evidence type="ECO:0000313" key="1">
    <source>
        <dbReference type="EMBL" id="NEZ93086.1"/>
    </source>
</evidence>
<organism evidence="1 2">
    <name type="scientific">Clostridium botulinum</name>
    <dbReference type="NCBI Taxonomy" id="1491"/>
    <lineage>
        <taxon>Bacteria</taxon>
        <taxon>Bacillati</taxon>
        <taxon>Bacillota</taxon>
        <taxon>Clostridia</taxon>
        <taxon>Eubacteriales</taxon>
        <taxon>Clostridiaceae</taxon>
        <taxon>Clostridium</taxon>
    </lineage>
</organism>
<protein>
    <submittedName>
        <fullName evidence="1">DUF134 domain-containing protein</fullName>
    </submittedName>
</protein>
<proteinExistence type="predicted"/>
<name>A0A846I805_CLOBO</name>
<dbReference type="Proteomes" id="UP000473887">
    <property type="component" value="Unassembled WGS sequence"/>
</dbReference>
<reference evidence="1 2" key="1">
    <citation type="submission" date="2019-02" db="EMBL/GenBank/DDBJ databases">
        <title>Genome sequencing of Clostridium botulinum clinical isolates.</title>
        <authorList>
            <person name="Brunt J."/>
            <person name="Van Vliet A.H.M."/>
            <person name="Stringer S.C."/>
            <person name="Grant K.A."/>
            <person name="Carter A.C."/>
            <person name="Peck M.W."/>
        </authorList>
    </citation>
    <scope>NUCLEOTIDE SEQUENCE [LARGE SCALE GENOMIC DNA]</scope>
    <source>
        <strain evidence="1 2">H142660711</strain>
    </source>
</reference>
<sequence>MSHRCNKGGDLVVLELNIDNFIRLKNKNKLNMTEMANIMCISRSHLWRVLNNQCNPGEQFIAGFKQAFPKENFDKFFLVKSLQQSDTNII</sequence>
<evidence type="ECO:0000313" key="2">
    <source>
        <dbReference type="Proteomes" id="UP000473887"/>
    </source>
</evidence>
<gene>
    <name evidence="1" type="ORF">EXM69_14320</name>
</gene>
<dbReference type="EMBL" id="SGKC01000031">
    <property type="protein sequence ID" value="NEZ93086.1"/>
    <property type="molecule type" value="Genomic_DNA"/>
</dbReference>
<comment type="caution">
    <text evidence="1">The sequence shown here is derived from an EMBL/GenBank/DDBJ whole genome shotgun (WGS) entry which is preliminary data.</text>
</comment>
<dbReference type="AlphaFoldDB" id="A0A846I805"/>